<dbReference type="CDD" id="cd13438">
    <property type="entry name" value="SPFH_eoslipins_u2"/>
    <property type="match status" value="1"/>
</dbReference>
<comment type="similarity">
    <text evidence="1">Belongs to the band 7/mec-2 family.</text>
</comment>
<keyword evidence="3" id="KW-0378">Hydrolase</keyword>
<dbReference type="GO" id="GO:0005886">
    <property type="term" value="C:plasma membrane"/>
    <property type="evidence" value="ECO:0007669"/>
    <property type="project" value="InterPro"/>
</dbReference>
<accession>A0AB94IWN1</accession>
<evidence type="ECO:0000256" key="1">
    <source>
        <dbReference type="ARBA" id="ARBA00008164"/>
    </source>
</evidence>
<evidence type="ECO:0000313" key="3">
    <source>
        <dbReference type="EMBL" id="CBL28138.1"/>
    </source>
</evidence>
<keyword evidence="4" id="KW-1185">Reference proteome</keyword>
<sequence length="375" mass="43196">MNFKEEKMKITVGENERAFLFRNGRFVRMLGTGKHRLFRFLGEEVRRLDVNDEPLNADIPLPVYLRDENFAREVETVRVSDGHVALHYVDGRFAGVLEPGEHTYWKVFRSHDFKLVDTEDDTATLPPLVQEAIPNSLCERVEVDAHEVALLYVDGRFERLLEPGRYFFWRNGRNIDWTPCDLRIRQVDVAGQEILTLDKVALRLNFVCTYRVLDPVRLYREQEDPERQLYAALQLALREVVGHLRFDELLERRNDLGSLVLEALPHDGIVEFVSAGLRDIVLPGEIREIMNTVLVAEKKAQASVITRREEVASTRSLLNTAKLMEENATLFKLKELEYLERICEKVGSISLDNASGILEQLRTMTALSGTKSDER</sequence>
<dbReference type="InterPro" id="IPR036013">
    <property type="entry name" value="Band_7/SPFH_dom_sf"/>
</dbReference>
<protein>
    <submittedName>
        <fullName evidence="3">Membrane protease subunits, stomatin/prohibitin homologs</fullName>
    </submittedName>
</protein>
<dbReference type="PANTHER" id="PTHR10264">
    <property type="entry name" value="BAND 7 PROTEIN-RELATED"/>
    <property type="match status" value="1"/>
</dbReference>
<keyword evidence="3" id="KW-0645">Protease</keyword>
<dbReference type="AlphaFoldDB" id="A0AB94IWN1"/>
<dbReference type="Gene3D" id="3.30.479.30">
    <property type="entry name" value="Band 7 domain"/>
    <property type="match status" value="1"/>
</dbReference>
<dbReference type="GO" id="GO:0006508">
    <property type="term" value="P:proteolysis"/>
    <property type="evidence" value="ECO:0007669"/>
    <property type="project" value="UniProtKB-KW"/>
</dbReference>
<dbReference type="KEGG" id="sbr:SY1_08390"/>
<name>A0AB94IWN1_9BACT</name>
<dbReference type="SMART" id="SM00244">
    <property type="entry name" value="PHB"/>
    <property type="match status" value="1"/>
</dbReference>
<dbReference type="EMBL" id="FP929056">
    <property type="protein sequence ID" value="CBL28138.1"/>
    <property type="molecule type" value="Genomic_DNA"/>
</dbReference>
<evidence type="ECO:0000259" key="2">
    <source>
        <dbReference type="SMART" id="SM00244"/>
    </source>
</evidence>
<evidence type="ECO:0000313" key="4">
    <source>
        <dbReference type="Proteomes" id="UP000008957"/>
    </source>
</evidence>
<organism evidence="3 4">
    <name type="scientific">Fretibacterium fastidiosum</name>
    <dbReference type="NCBI Taxonomy" id="651822"/>
    <lineage>
        <taxon>Bacteria</taxon>
        <taxon>Thermotogati</taxon>
        <taxon>Synergistota</taxon>
        <taxon>Synergistia</taxon>
        <taxon>Synergistales</taxon>
        <taxon>Aminobacteriaceae</taxon>
        <taxon>Fretibacterium</taxon>
    </lineage>
</organism>
<gene>
    <name evidence="3" type="ORF">SY1_08390</name>
</gene>
<dbReference type="PANTHER" id="PTHR10264:SF83">
    <property type="entry name" value="BLL5629 PROTEIN"/>
    <property type="match status" value="1"/>
</dbReference>
<dbReference type="Proteomes" id="UP000008957">
    <property type="component" value="Chromosome"/>
</dbReference>
<dbReference type="InterPro" id="IPR001107">
    <property type="entry name" value="Band_7"/>
</dbReference>
<reference evidence="3 4" key="2">
    <citation type="submission" date="2010-03" db="EMBL/GenBank/DDBJ databases">
        <authorList>
            <person name="Pajon A."/>
        </authorList>
    </citation>
    <scope>NUCLEOTIDE SEQUENCE [LARGE SCALE GENOMIC DNA]</scope>
    <source>
        <strain evidence="3 4">SGP1</strain>
    </source>
</reference>
<dbReference type="SUPFAM" id="SSF117892">
    <property type="entry name" value="Band 7/SPFH domain"/>
    <property type="match status" value="1"/>
</dbReference>
<dbReference type="Pfam" id="PF01145">
    <property type="entry name" value="Band_7"/>
    <property type="match status" value="1"/>
</dbReference>
<reference evidence="4" key="1">
    <citation type="submission" date="2010-03" db="EMBL/GenBank/DDBJ databases">
        <title>The genome sequence of Synergistetes sp. SGP1.</title>
        <authorList>
            <consortium name="metaHIT consortium -- http://www.metahit.eu/"/>
            <person name="Pajon A."/>
            <person name="Turner K."/>
            <person name="Parkhill J."/>
            <person name="Wade W."/>
            <person name="Vartoukian S."/>
        </authorList>
    </citation>
    <scope>NUCLEOTIDE SEQUENCE [LARGE SCALE GENOMIC DNA]</scope>
    <source>
        <strain evidence="4">SGP1</strain>
    </source>
</reference>
<dbReference type="GO" id="GO:0008233">
    <property type="term" value="F:peptidase activity"/>
    <property type="evidence" value="ECO:0007669"/>
    <property type="project" value="UniProtKB-KW"/>
</dbReference>
<proteinExistence type="inferred from homology"/>
<dbReference type="InterPro" id="IPR043202">
    <property type="entry name" value="Band-7_stomatin-like"/>
</dbReference>
<feature type="domain" description="Band 7" evidence="2">
    <location>
        <begin position="138"/>
        <end position="294"/>
    </location>
</feature>